<keyword evidence="6" id="KW-1185">Reference proteome</keyword>
<evidence type="ECO:0000313" key="6">
    <source>
        <dbReference type="Proteomes" id="UP000008810"/>
    </source>
</evidence>
<feature type="domain" description="C2 tensin-type" evidence="3">
    <location>
        <begin position="188"/>
        <end position="327"/>
    </location>
</feature>
<dbReference type="InterPro" id="IPR035892">
    <property type="entry name" value="C2_domain_sf"/>
</dbReference>
<dbReference type="Gene3D" id="3.90.190.10">
    <property type="entry name" value="Protein tyrosine phosphatase superfamily"/>
    <property type="match status" value="1"/>
</dbReference>
<dbReference type="SMART" id="SM01326">
    <property type="entry name" value="PTEN_C2"/>
    <property type="match status" value="1"/>
</dbReference>
<reference evidence="5" key="3">
    <citation type="submission" date="2018-08" db="UniProtKB">
        <authorList>
            <consortium name="EnsemblPlants"/>
        </authorList>
    </citation>
    <scope>IDENTIFICATION</scope>
    <source>
        <strain evidence="5">cv. Bd21</strain>
    </source>
</reference>
<dbReference type="PANTHER" id="PTHR45733">
    <property type="entry name" value="FORMIN-J"/>
    <property type="match status" value="1"/>
</dbReference>
<feature type="compositionally biased region" description="Low complexity" evidence="2">
    <location>
        <begin position="476"/>
        <end position="487"/>
    </location>
</feature>
<dbReference type="PROSITE" id="PS51182">
    <property type="entry name" value="C2_TENSIN"/>
    <property type="match status" value="1"/>
</dbReference>
<dbReference type="Gramene" id="KQK19269">
    <property type="protein sequence ID" value="KQK19269"/>
    <property type="gene ID" value="BRADI_1g47310v3"/>
</dbReference>
<feature type="region of interest" description="Disordered" evidence="2">
    <location>
        <begin position="384"/>
        <end position="417"/>
    </location>
</feature>
<dbReference type="Gene3D" id="2.60.40.1110">
    <property type="match status" value="1"/>
</dbReference>
<dbReference type="PANTHER" id="PTHR45733:SF7">
    <property type="entry name" value="C2 TENSIN-TYPE DOMAIN-CONTAINING PROTEIN"/>
    <property type="match status" value="1"/>
</dbReference>
<dbReference type="InterPro" id="IPR029021">
    <property type="entry name" value="Prot-tyrosine_phosphatase-like"/>
</dbReference>
<feature type="compositionally biased region" description="Low complexity" evidence="2">
    <location>
        <begin position="538"/>
        <end position="555"/>
    </location>
</feature>
<keyword evidence="1" id="KW-0904">Protein phosphatase</keyword>
<dbReference type="GO" id="GO:0004721">
    <property type="term" value="F:phosphoprotein phosphatase activity"/>
    <property type="evidence" value="ECO:0007669"/>
    <property type="project" value="UniProtKB-KW"/>
</dbReference>
<feature type="region of interest" description="Disordered" evidence="2">
    <location>
        <begin position="443"/>
        <end position="577"/>
    </location>
</feature>
<feature type="compositionally biased region" description="Polar residues" evidence="2">
    <location>
        <begin position="384"/>
        <end position="410"/>
    </location>
</feature>
<dbReference type="InterPro" id="IPR051144">
    <property type="entry name" value="Formin_homology_domain"/>
</dbReference>
<dbReference type="EnsemblPlants" id="KQK19269">
    <property type="protein sequence ID" value="KQK19269"/>
    <property type="gene ID" value="BRADI_1g47310v3"/>
</dbReference>
<evidence type="ECO:0000313" key="4">
    <source>
        <dbReference type="EMBL" id="KQK19269.1"/>
    </source>
</evidence>
<feature type="compositionally biased region" description="Low complexity" evidence="2">
    <location>
        <begin position="508"/>
        <end position="524"/>
    </location>
</feature>
<reference evidence="4 5" key="1">
    <citation type="journal article" date="2010" name="Nature">
        <title>Genome sequencing and analysis of the model grass Brachypodium distachyon.</title>
        <authorList>
            <consortium name="International Brachypodium Initiative"/>
        </authorList>
    </citation>
    <scope>NUCLEOTIDE SEQUENCE [LARGE SCALE GENOMIC DNA]</scope>
    <source>
        <strain evidence="4 5">Bd21</strain>
    </source>
</reference>
<evidence type="ECO:0000259" key="3">
    <source>
        <dbReference type="PROSITE" id="PS51182"/>
    </source>
</evidence>
<dbReference type="SUPFAM" id="SSF49562">
    <property type="entry name" value="C2 domain (Calcium/lipid-binding domain, CaLB)"/>
    <property type="match status" value="1"/>
</dbReference>
<dbReference type="SUPFAM" id="SSF52799">
    <property type="entry name" value="(Phosphotyrosine protein) phosphatases II"/>
    <property type="match status" value="1"/>
</dbReference>
<evidence type="ECO:0000313" key="5">
    <source>
        <dbReference type="EnsemblPlants" id="KQK19269"/>
    </source>
</evidence>
<dbReference type="EMBL" id="CM000880">
    <property type="protein sequence ID" value="KQK19269.1"/>
    <property type="molecule type" value="Genomic_DNA"/>
</dbReference>
<dbReference type="OrthoDB" id="1668162at2759"/>
<dbReference type="ExpressionAtlas" id="A0A0Q3H9D7">
    <property type="expression patterns" value="baseline"/>
</dbReference>
<gene>
    <name evidence="5" type="primary">LOC100826324</name>
    <name evidence="4" type="ORF">BRADI_1g47310v3</name>
</gene>
<keyword evidence="1" id="KW-0378">Hydrolase</keyword>
<dbReference type="InterPro" id="IPR014020">
    <property type="entry name" value="Tensin_C2-dom"/>
</dbReference>
<proteinExistence type="predicted"/>
<dbReference type="Proteomes" id="UP000008810">
    <property type="component" value="Chromosome 1"/>
</dbReference>
<evidence type="ECO:0000256" key="2">
    <source>
        <dbReference type="SAM" id="MobiDB-lite"/>
    </source>
</evidence>
<protein>
    <recommendedName>
        <fullName evidence="3">C2 tensin-type domain-containing protein</fullName>
    </recommendedName>
</protein>
<dbReference type="AlphaFoldDB" id="A0A0Q3H9D7"/>
<feature type="compositionally biased region" description="Polar residues" evidence="2">
    <location>
        <begin position="457"/>
        <end position="470"/>
    </location>
</feature>
<dbReference type="Pfam" id="PF10409">
    <property type="entry name" value="PTEN_C2"/>
    <property type="match status" value="1"/>
</dbReference>
<name>A0A0Q3H9D7_BRADI</name>
<sequence length="577" mass="64034">MSLFRLLFNRGPPAGLAEISANIFEDELKPHIGGILKQLLGRYSIDSFMVFNFEGGKKNNQTAHIFSGHNMSAMGYPRSYEGCPLLTLEMIHHFLRSSESWLSLSQDNYLLIHSEQGGWPILSFALAALLVYLRRCKDERKALDTVHRQAPPGLVELYAPLDPSPSQLRYLKYVSRRHISPKLWPPADRMLNLDCAIIRKVPNFDGQGGCRPMFRIYGPDPLVPNDSGAKVLFSTPKTSDFVQLYTQEDNEIIKVNVQCPVQGDIVMECISLDEDFKHEVMVFRLMFSTAFVEDNLLLIDRDQIDILWDTKHRFPVDFRVEVIFSEIDTSTSTHTSEPSSDKKESFSHLDLSFKSTDAASQMGLNDWHEGFDAMSLQETEISNVTSEHSILESRSAQVVQTEPENTSSSARKFEGDKDVGTFSSTLLQAESLDPNSQEHELLENASAQEKPEEDTITKSTTNSDRPSVDSQRSEAAESSDTPSSSAPSSPPKFDEDTDTVEPVMLEAQSQPTDTPSSSVPSSPSKFDEDTVDAGTAEAQPQPTDTPSSSAPSSPSKFNEDTLDAGTAEAEPESTELQ</sequence>
<accession>A0A0Q3H9D7</accession>
<organism evidence="4">
    <name type="scientific">Brachypodium distachyon</name>
    <name type="common">Purple false brome</name>
    <name type="synonym">Trachynia distachya</name>
    <dbReference type="NCBI Taxonomy" id="15368"/>
    <lineage>
        <taxon>Eukaryota</taxon>
        <taxon>Viridiplantae</taxon>
        <taxon>Streptophyta</taxon>
        <taxon>Embryophyta</taxon>
        <taxon>Tracheophyta</taxon>
        <taxon>Spermatophyta</taxon>
        <taxon>Magnoliopsida</taxon>
        <taxon>Liliopsida</taxon>
        <taxon>Poales</taxon>
        <taxon>Poaceae</taxon>
        <taxon>BOP clade</taxon>
        <taxon>Pooideae</taxon>
        <taxon>Stipodae</taxon>
        <taxon>Brachypodieae</taxon>
        <taxon>Brachypodium</taxon>
    </lineage>
</organism>
<reference evidence="4" key="2">
    <citation type="submission" date="2017-06" db="EMBL/GenBank/DDBJ databases">
        <title>WGS assembly of Brachypodium distachyon.</title>
        <authorList>
            <consortium name="The International Brachypodium Initiative"/>
            <person name="Lucas S."/>
            <person name="Harmon-Smith M."/>
            <person name="Lail K."/>
            <person name="Tice H."/>
            <person name="Grimwood J."/>
            <person name="Bruce D."/>
            <person name="Barry K."/>
            <person name="Shu S."/>
            <person name="Lindquist E."/>
            <person name="Wang M."/>
            <person name="Pitluck S."/>
            <person name="Vogel J.P."/>
            <person name="Garvin D.F."/>
            <person name="Mockler T.C."/>
            <person name="Schmutz J."/>
            <person name="Rokhsar D."/>
            <person name="Bevan M.W."/>
        </authorList>
    </citation>
    <scope>NUCLEOTIDE SEQUENCE</scope>
    <source>
        <strain evidence="4">Bd21</strain>
    </source>
</reference>
<evidence type="ECO:0000256" key="1">
    <source>
        <dbReference type="ARBA" id="ARBA00022912"/>
    </source>
</evidence>